<feature type="domain" description="Translation elongation factor EF1B beta/delta subunit guanine nucleotide exchange" evidence="7">
    <location>
        <begin position="284"/>
        <end position="370"/>
    </location>
</feature>
<evidence type="ECO:0000313" key="10">
    <source>
        <dbReference type="RefSeq" id="XP_035658881.1"/>
    </source>
</evidence>
<feature type="region of interest" description="Disordered" evidence="6">
    <location>
        <begin position="214"/>
        <end position="251"/>
    </location>
</feature>
<accession>A0A9J7K6M3</accession>
<feature type="domain" description="Elongation factor 1 beta central acidic region eukaryote" evidence="8">
    <location>
        <begin position="249"/>
        <end position="275"/>
    </location>
</feature>
<dbReference type="PROSITE" id="PS00824">
    <property type="entry name" value="EF1BD_1"/>
    <property type="match status" value="1"/>
</dbReference>
<sequence length="370" mass="41093">MSRQFYRTELVFQISSTPNMTVPNTLTPATLDSVEPVWFDRFRVEEAEVRYQQHLADQHSGLVVKKRKNRSRKKKNKSDSSPSNAEVEVTTPGEETVQNKKAEKPEKSGEKKGGRGKQAQNARTPPAESNNKKKGGKSVSEGTSSILNEIARARQNIQNSLSIPGEGLQVGTSVGHAEVFARLSTLEQENKDLRKVTNDLKALVLKLESRVVSLEKGGAAPSNSPAKPVQKVEEEDDDDDDDDDDDIDLFGSDDEADAAAEKLKEERLKKYQEKKSKKPALVAKSMIILDIKPWDDETDMAEVEKCVRSIATDGLTWGQSKLVPLAYGIKKLQISSVVEDEKVGTDFLEEKITEFEDYVQSVDIAAFNKL</sequence>
<dbReference type="SMART" id="SM01182">
    <property type="entry name" value="EF-1_beta_acid"/>
    <property type="match status" value="1"/>
</dbReference>
<dbReference type="SMART" id="SM00888">
    <property type="entry name" value="EF1_GNE"/>
    <property type="match status" value="1"/>
</dbReference>
<dbReference type="GO" id="GO:0003746">
    <property type="term" value="F:translation elongation factor activity"/>
    <property type="evidence" value="ECO:0007669"/>
    <property type="project" value="UniProtKB-KW"/>
</dbReference>
<evidence type="ECO:0000256" key="1">
    <source>
        <dbReference type="ARBA" id="ARBA00007411"/>
    </source>
</evidence>
<feature type="compositionally biased region" description="Low complexity" evidence="6">
    <location>
        <begin position="79"/>
        <end position="96"/>
    </location>
</feature>
<proteinExistence type="inferred from homology"/>
<evidence type="ECO:0000256" key="3">
    <source>
        <dbReference type="ARBA" id="ARBA00022917"/>
    </source>
</evidence>
<dbReference type="GO" id="GO:0005085">
    <property type="term" value="F:guanyl-nucleotide exchange factor activity"/>
    <property type="evidence" value="ECO:0000318"/>
    <property type="project" value="GO_Central"/>
</dbReference>
<keyword evidence="9" id="KW-1185">Reference proteome</keyword>
<feature type="compositionally biased region" description="Basic and acidic residues" evidence="6">
    <location>
        <begin position="97"/>
        <end position="113"/>
    </location>
</feature>
<dbReference type="Pfam" id="PF10587">
    <property type="entry name" value="EF-1_beta_acid"/>
    <property type="match status" value="1"/>
</dbReference>
<dbReference type="GO" id="GO:0005829">
    <property type="term" value="C:cytosol"/>
    <property type="evidence" value="ECO:0000318"/>
    <property type="project" value="GO_Central"/>
</dbReference>
<feature type="region of interest" description="Disordered" evidence="6">
    <location>
        <begin position="60"/>
        <end position="142"/>
    </location>
</feature>
<dbReference type="InterPro" id="IPR049720">
    <property type="entry name" value="EF1B_bsu/dsu"/>
</dbReference>
<comment type="similarity">
    <text evidence="1 5">Belongs to the EF-1-beta/EF-1-delta family.</text>
</comment>
<dbReference type="GeneID" id="118404045"/>
<evidence type="ECO:0000259" key="7">
    <source>
        <dbReference type="SMART" id="SM00888"/>
    </source>
</evidence>
<dbReference type="InterPro" id="IPR014038">
    <property type="entry name" value="EF1B_bsu/dsu_GNE"/>
</dbReference>
<dbReference type="FunFam" id="3.30.70.60:FF:000001">
    <property type="entry name" value="Elongation factor 1-beta 1 like"/>
    <property type="match status" value="1"/>
</dbReference>
<organism evidence="9 10">
    <name type="scientific">Branchiostoma floridae</name>
    <name type="common">Florida lancelet</name>
    <name type="synonym">Amphioxus</name>
    <dbReference type="NCBI Taxonomy" id="7739"/>
    <lineage>
        <taxon>Eukaryota</taxon>
        <taxon>Metazoa</taxon>
        <taxon>Chordata</taxon>
        <taxon>Cephalochordata</taxon>
        <taxon>Leptocardii</taxon>
        <taxon>Amphioxiformes</taxon>
        <taxon>Branchiostomatidae</taxon>
        <taxon>Branchiostoma</taxon>
    </lineage>
</organism>
<dbReference type="InterPro" id="IPR018940">
    <property type="entry name" value="EF-1_beta_acid_region_euk"/>
</dbReference>
<dbReference type="CDD" id="cd00292">
    <property type="entry name" value="EF1B"/>
    <property type="match status" value="1"/>
</dbReference>
<dbReference type="GO" id="GO:0006414">
    <property type="term" value="P:translational elongation"/>
    <property type="evidence" value="ECO:0000318"/>
    <property type="project" value="GO_Central"/>
</dbReference>
<dbReference type="SUPFAM" id="SSF54984">
    <property type="entry name" value="eEF-1beta-like"/>
    <property type="match status" value="1"/>
</dbReference>
<dbReference type="RefSeq" id="XP_035658881.1">
    <property type="nucleotide sequence ID" value="XM_035802988.1"/>
</dbReference>
<dbReference type="OrthoDB" id="331763at2759"/>
<feature type="compositionally biased region" description="Basic residues" evidence="6">
    <location>
        <begin position="64"/>
        <end position="76"/>
    </location>
</feature>
<dbReference type="Proteomes" id="UP000001554">
    <property type="component" value="Chromosome 17"/>
</dbReference>
<evidence type="ECO:0000256" key="4">
    <source>
        <dbReference type="ARBA" id="ARBA00039378"/>
    </source>
</evidence>
<dbReference type="InterPro" id="IPR014717">
    <property type="entry name" value="Transl_elong_EF1B/ribsomal_bS6"/>
</dbReference>
<dbReference type="Pfam" id="PF00736">
    <property type="entry name" value="EF1_GNE"/>
    <property type="match status" value="1"/>
</dbReference>
<dbReference type="PANTHER" id="PTHR11595">
    <property type="entry name" value="EF-HAND AND COILED-COIL DOMAIN-CONTAINING FAMILY MEMBER"/>
    <property type="match status" value="1"/>
</dbReference>
<evidence type="ECO:0000256" key="6">
    <source>
        <dbReference type="SAM" id="MobiDB-lite"/>
    </source>
</evidence>
<dbReference type="KEGG" id="bfo:118404045"/>
<dbReference type="InterPro" id="IPR036219">
    <property type="entry name" value="eEF-1beta-like_sf"/>
</dbReference>
<keyword evidence="3 5" id="KW-0648">Protein biosynthesis</keyword>
<dbReference type="Gene3D" id="3.30.70.60">
    <property type="match status" value="1"/>
</dbReference>
<evidence type="ECO:0000256" key="5">
    <source>
        <dbReference type="RuleBase" id="RU003791"/>
    </source>
</evidence>
<name>A0A9J7K6M3_BRAFL</name>
<feature type="compositionally biased region" description="Acidic residues" evidence="6">
    <location>
        <begin position="233"/>
        <end position="251"/>
    </location>
</feature>
<evidence type="ECO:0000313" key="9">
    <source>
        <dbReference type="Proteomes" id="UP000001554"/>
    </source>
</evidence>
<evidence type="ECO:0000259" key="8">
    <source>
        <dbReference type="SMART" id="SM01182"/>
    </source>
</evidence>
<dbReference type="GO" id="GO:0005853">
    <property type="term" value="C:eukaryotic translation elongation factor 1 complex"/>
    <property type="evidence" value="ECO:0007669"/>
    <property type="project" value="InterPro"/>
</dbReference>
<keyword evidence="2 5" id="KW-0251">Elongation factor</keyword>
<protein>
    <recommendedName>
        <fullName evidence="4">Elongation factor 1-delta</fullName>
    </recommendedName>
</protein>
<reference evidence="9" key="1">
    <citation type="journal article" date="2020" name="Nat. Ecol. Evol.">
        <title>Deeply conserved synteny resolves early events in vertebrate evolution.</title>
        <authorList>
            <person name="Simakov O."/>
            <person name="Marletaz F."/>
            <person name="Yue J.X."/>
            <person name="O'Connell B."/>
            <person name="Jenkins J."/>
            <person name="Brandt A."/>
            <person name="Calef R."/>
            <person name="Tung C.H."/>
            <person name="Huang T.K."/>
            <person name="Schmutz J."/>
            <person name="Satoh N."/>
            <person name="Yu J.K."/>
            <person name="Putnam N.H."/>
            <person name="Green R.E."/>
            <person name="Rokhsar D.S."/>
        </authorList>
    </citation>
    <scope>NUCLEOTIDE SEQUENCE [LARGE SCALE GENOMIC DNA]</scope>
    <source>
        <strain evidence="9">S238N-H82</strain>
    </source>
</reference>
<dbReference type="InterPro" id="IPR001326">
    <property type="entry name" value="Transl_elong_EF1B_B/D_CS"/>
</dbReference>
<dbReference type="AlphaFoldDB" id="A0A9J7K6M3"/>
<reference evidence="10" key="2">
    <citation type="submission" date="2025-08" db="UniProtKB">
        <authorList>
            <consortium name="RefSeq"/>
        </authorList>
    </citation>
    <scope>IDENTIFICATION</scope>
    <source>
        <strain evidence="10">S238N-H82</strain>
        <tissue evidence="10">Testes</tissue>
    </source>
</reference>
<dbReference type="PANTHER" id="PTHR11595:SF26">
    <property type="entry name" value="ELONGATION FACTOR 1-DELTA"/>
    <property type="match status" value="1"/>
</dbReference>
<dbReference type="PROSITE" id="PS00825">
    <property type="entry name" value="EF1BD_2"/>
    <property type="match status" value="1"/>
</dbReference>
<evidence type="ECO:0000256" key="2">
    <source>
        <dbReference type="ARBA" id="ARBA00022768"/>
    </source>
</evidence>
<gene>
    <name evidence="10" type="primary">LOC118404045</name>
</gene>